<feature type="domain" description="Beta-mannosidase-like galactose-binding" evidence="17">
    <location>
        <begin position="40"/>
        <end position="204"/>
    </location>
</feature>
<dbReference type="InterPro" id="IPR017853">
    <property type="entry name" value="GH"/>
</dbReference>
<evidence type="ECO:0000256" key="13">
    <source>
        <dbReference type="SAM" id="SignalP"/>
    </source>
</evidence>
<evidence type="ECO:0000259" key="16">
    <source>
        <dbReference type="Pfam" id="PF17786"/>
    </source>
</evidence>
<dbReference type="Gene3D" id="2.60.40.10">
    <property type="entry name" value="Immunoglobulins"/>
    <property type="match status" value="3"/>
</dbReference>
<dbReference type="InterPro" id="IPR008979">
    <property type="entry name" value="Galactose-bd-like_sf"/>
</dbReference>
<evidence type="ECO:0000256" key="9">
    <source>
        <dbReference type="ARBA" id="ARBA00023295"/>
    </source>
</evidence>
<dbReference type="InterPro" id="IPR050887">
    <property type="entry name" value="Beta-mannosidase_GH2"/>
</dbReference>
<feature type="chain" id="PRO_5045038514" description="Beta-mannosidase B" evidence="13">
    <location>
        <begin position="29"/>
        <end position="835"/>
    </location>
</feature>
<dbReference type="InterPro" id="IPR041625">
    <property type="entry name" value="Beta-mannosidase_Ig"/>
</dbReference>
<dbReference type="Pfam" id="PF00703">
    <property type="entry name" value="Glyco_hydro_2"/>
    <property type="match status" value="1"/>
</dbReference>
<dbReference type="Proteomes" id="UP001500968">
    <property type="component" value="Unassembled WGS sequence"/>
</dbReference>
<dbReference type="InterPro" id="IPR036156">
    <property type="entry name" value="Beta-gal/glucu_dom_sf"/>
</dbReference>
<dbReference type="SUPFAM" id="SSF49785">
    <property type="entry name" value="Galactose-binding domain-like"/>
    <property type="match status" value="1"/>
</dbReference>
<keyword evidence="6" id="KW-0964">Secreted</keyword>
<sequence>MNLNVLYGSNYKLRLLLLLLWFSTVTLAQNSARNLGKEPWNFRKGNDNQWFPAKVPGTVHTDLLANKLIPDPFIGANEKQLQWIENEDWQYQTTFTISKAELKHQNAILHFDGLDTFAEVYLNGTKILSADNMFRTWKGDVKRVLKVGQNKLQITFASAVKKGKEEAKKLPYTLPGDEKVFTRKAQYHFGWDWGPRFVTAGIYKKVVLRFWDNAILSQVKTNQDLTDKTLAKVVFSVDINTNKVGQYQLKINDKTEEIQLQKGQNTLSFFYEIKNPKLWWPNGLGEAHLYPFDIHLIKDMQVIDSQKVTLGLRTIELVQEKDDIGKSFYFKVNGQPVYMKGANVIPPDSFLPRVSDSVYQSIVKNAVDANMNMLRVWGGGVYADDAFYEACDKNGILVWQDFMFACAMYPGDEAFLENVKQEVVDNVTRLQNHPSIALWCGNNENDEGWHNWGWQKQYKYSEADSTKIWNDYQKLFHDLIPKTLDSLLPKNENRYWPSSPSIGWGRKESLLSGDAHYWGVWWGLEPFEMYEMKVGRFMSEYGFQGLPEKKTFLAFAKSDELNFDSEAVKNHQKHPTGYQTINEYMARDYQVPTNFEDFIYVSQLLQAEGMKTAIEAHRRAKPNCMGTLFWQLNDCWPVTSWSSVDYYGRWKAFQYEAKRSFNPILVDITANEVNYEVRVINDEPIPHHITLVEEVMDFNGNPIDGYEVEFDIEANSNEVLSATPKENYRAKNLRQMLISVTCTTATGKTSKGLYYFVKPKDLQLTKPNIQISKIDDFTYEITSDVLAKNVYLSSEEDTFFSDNYFDILPRQKVTIKLTKPVKAIRVTSLFEVMKH</sequence>
<dbReference type="EC" id="3.2.1.25" evidence="5"/>
<comment type="subunit">
    <text evidence="4">Homodimer.</text>
</comment>
<evidence type="ECO:0000256" key="7">
    <source>
        <dbReference type="ARBA" id="ARBA00022801"/>
    </source>
</evidence>
<organism evidence="18 19">
    <name type="scientific">Flavobacterium cheonhonense</name>
    <dbReference type="NCBI Taxonomy" id="706185"/>
    <lineage>
        <taxon>Bacteria</taxon>
        <taxon>Pseudomonadati</taxon>
        <taxon>Bacteroidota</taxon>
        <taxon>Flavobacteriia</taxon>
        <taxon>Flavobacteriales</taxon>
        <taxon>Flavobacteriaceae</taxon>
        <taxon>Flavobacterium</taxon>
    </lineage>
</organism>
<dbReference type="RefSeq" id="WP_324688829.1">
    <property type="nucleotide sequence ID" value="NZ_BAABCR010000015.1"/>
</dbReference>
<evidence type="ECO:0000256" key="11">
    <source>
        <dbReference type="ARBA" id="ARBA00041069"/>
    </source>
</evidence>
<dbReference type="Gene3D" id="2.60.120.260">
    <property type="entry name" value="Galactose-binding domain-like"/>
    <property type="match status" value="1"/>
</dbReference>
<evidence type="ECO:0000256" key="4">
    <source>
        <dbReference type="ARBA" id="ARBA00011738"/>
    </source>
</evidence>
<feature type="domain" description="Beta-mannosidase Ig-fold" evidence="15">
    <location>
        <begin position="764"/>
        <end position="831"/>
    </location>
</feature>
<evidence type="ECO:0000256" key="12">
    <source>
        <dbReference type="ARBA" id="ARBA00041614"/>
    </source>
</evidence>
<keyword evidence="8" id="KW-0325">Glycoprotein</keyword>
<dbReference type="Pfam" id="PF17753">
    <property type="entry name" value="Ig_mannosidase"/>
    <property type="match status" value="1"/>
</dbReference>
<comment type="pathway">
    <text evidence="3">Glycan metabolism; N-glycan degradation.</text>
</comment>
<dbReference type="InterPro" id="IPR054593">
    <property type="entry name" value="Beta-mannosidase-like_N2"/>
</dbReference>
<evidence type="ECO:0000256" key="10">
    <source>
        <dbReference type="ARBA" id="ARBA00038429"/>
    </source>
</evidence>
<evidence type="ECO:0000259" key="14">
    <source>
        <dbReference type="Pfam" id="PF00703"/>
    </source>
</evidence>
<dbReference type="Pfam" id="PF17786">
    <property type="entry name" value="Mannosidase_ig"/>
    <property type="match status" value="1"/>
</dbReference>
<feature type="domain" description="Glycoside hydrolase family 2 immunoglobulin-like beta-sandwich" evidence="14">
    <location>
        <begin position="217"/>
        <end position="313"/>
    </location>
</feature>
<feature type="domain" description="Mannosidase Ig/CBM-like" evidence="16">
    <location>
        <begin position="674"/>
        <end position="761"/>
    </location>
</feature>
<evidence type="ECO:0000313" key="18">
    <source>
        <dbReference type="EMBL" id="GAA4031250.1"/>
    </source>
</evidence>
<evidence type="ECO:0000259" key="15">
    <source>
        <dbReference type="Pfam" id="PF17753"/>
    </source>
</evidence>
<gene>
    <name evidence="18" type="ORF">GCM10022386_13970</name>
</gene>
<evidence type="ECO:0000256" key="3">
    <source>
        <dbReference type="ARBA" id="ARBA00004740"/>
    </source>
</evidence>
<comment type="subcellular location">
    <subcellularLocation>
        <location evidence="2">Secreted</location>
    </subcellularLocation>
</comment>
<protein>
    <recommendedName>
        <fullName evidence="11">Beta-mannosidase B</fullName>
        <ecNumber evidence="5">3.2.1.25</ecNumber>
    </recommendedName>
    <alternativeName>
        <fullName evidence="12">Mannanase B</fullName>
    </alternativeName>
</protein>
<dbReference type="GO" id="GO:0016787">
    <property type="term" value="F:hydrolase activity"/>
    <property type="evidence" value="ECO:0007669"/>
    <property type="project" value="UniProtKB-KW"/>
</dbReference>
<keyword evidence="7 18" id="KW-0378">Hydrolase</keyword>
<dbReference type="PANTHER" id="PTHR43730:SF1">
    <property type="entry name" value="BETA-MANNOSIDASE"/>
    <property type="match status" value="1"/>
</dbReference>
<dbReference type="Gene3D" id="3.20.20.80">
    <property type="entry name" value="Glycosidases"/>
    <property type="match status" value="1"/>
</dbReference>
<evidence type="ECO:0000313" key="19">
    <source>
        <dbReference type="Proteomes" id="UP001500968"/>
    </source>
</evidence>
<dbReference type="InterPro" id="IPR041447">
    <property type="entry name" value="Mannosidase_ig"/>
</dbReference>
<dbReference type="SUPFAM" id="SSF51445">
    <property type="entry name" value="(Trans)glycosidases"/>
    <property type="match status" value="1"/>
</dbReference>
<proteinExistence type="inferred from homology"/>
<comment type="similarity">
    <text evidence="10">Belongs to the glycosyl hydrolase 2 family. Beta-mannosidase B subfamily.</text>
</comment>
<dbReference type="EMBL" id="BAABCR010000015">
    <property type="protein sequence ID" value="GAA4031250.1"/>
    <property type="molecule type" value="Genomic_DNA"/>
</dbReference>
<dbReference type="SUPFAM" id="SSF49303">
    <property type="entry name" value="beta-Galactosidase/glucuronidase domain"/>
    <property type="match status" value="3"/>
</dbReference>
<dbReference type="InterPro" id="IPR013783">
    <property type="entry name" value="Ig-like_fold"/>
</dbReference>
<evidence type="ECO:0000256" key="2">
    <source>
        <dbReference type="ARBA" id="ARBA00004613"/>
    </source>
</evidence>
<feature type="signal peptide" evidence="13">
    <location>
        <begin position="1"/>
        <end position="28"/>
    </location>
</feature>
<keyword evidence="13" id="KW-0732">Signal</keyword>
<keyword evidence="9" id="KW-0326">Glycosidase</keyword>
<keyword evidence="19" id="KW-1185">Reference proteome</keyword>
<comment type="caution">
    <text evidence="18">The sequence shown here is derived from an EMBL/GenBank/DDBJ whole genome shotgun (WGS) entry which is preliminary data.</text>
</comment>
<name>A0ABP7TU77_9FLAO</name>
<reference evidence="19" key="1">
    <citation type="journal article" date="2019" name="Int. J. Syst. Evol. Microbiol.">
        <title>The Global Catalogue of Microorganisms (GCM) 10K type strain sequencing project: providing services to taxonomists for standard genome sequencing and annotation.</title>
        <authorList>
            <consortium name="The Broad Institute Genomics Platform"/>
            <consortium name="The Broad Institute Genome Sequencing Center for Infectious Disease"/>
            <person name="Wu L."/>
            <person name="Ma J."/>
        </authorList>
    </citation>
    <scope>NUCLEOTIDE SEQUENCE [LARGE SCALE GENOMIC DNA]</scope>
    <source>
        <strain evidence="19">JCM 17064</strain>
    </source>
</reference>
<dbReference type="Pfam" id="PF22666">
    <property type="entry name" value="Glyco_hydro_2_N2"/>
    <property type="match status" value="1"/>
</dbReference>
<accession>A0ABP7TU77</accession>
<comment type="catalytic activity">
    <reaction evidence="1">
        <text>Hydrolysis of terminal, non-reducing beta-D-mannose residues in beta-D-mannosides.</text>
        <dbReference type="EC" id="3.2.1.25"/>
    </reaction>
</comment>
<evidence type="ECO:0000256" key="6">
    <source>
        <dbReference type="ARBA" id="ARBA00022525"/>
    </source>
</evidence>
<evidence type="ECO:0000256" key="8">
    <source>
        <dbReference type="ARBA" id="ARBA00023180"/>
    </source>
</evidence>
<evidence type="ECO:0000259" key="17">
    <source>
        <dbReference type="Pfam" id="PF22666"/>
    </source>
</evidence>
<evidence type="ECO:0000256" key="1">
    <source>
        <dbReference type="ARBA" id="ARBA00000829"/>
    </source>
</evidence>
<dbReference type="InterPro" id="IPR006102">
    <property type="entry name" value="Ig-like_GH2"/>
</dbReference>
<dbReference type="PANTHER" id="PTHR43730">
    <property type="entry name" value="BETA-MANNOSIDASE"/>
    <property type="match status" value="1"/>
</dbReference>
<evidence type="ECO:0000256" key="5">
    <source>
        <dbReference type="ARBA" id="ARBA00012754"/>
    </source>
</evidence>